<gene>
    <name evidence="9" type="ORF">HICCMSTLAB_LOCUS8209</name>
</gene>
<feature type="compositionally biased region" description="Low complexity" evidence="7">
    <location>
        <begin position="347"/>
        <end position="357"/>
    </location>
</feature>
<evidence type="ECO:0000313" key="10">
    <source>
        <dbReference type="Proteomes" id="UP000786811"/>
    </source>
</evidence>
<dbReference type="Pfam" id="PF25416">
    <property type="entry name" value="GRHL1_C"/>
    <property type="match status" value="1"/>
</dbReference>
<dbReference type="InterPro" id="IPR040167">
    <property type="entry name" value="TF_CP2-like"/>
</dbReference>
<evidence type="ECO:0000256" key="3">
    <source>
        <dbReference type="ARBA" id="ARBA00023125"/>
    </source>
</evidence>
<keyword evidence="10" id="KW-1185">Reference proteome</keyword>
<dbReference type="EMBL" id="CAJNRD030001121">
    <property type="protein sequence ID" value="CAG5096437.1"/>
    <property type="molecule type" value="Genomic_DNA"/>
</dbReference>
<evidence type="ECO:0000256" key="5">
    <source>
        <dbReference type="ARBA" id="ARBA00023242"/>
    </source>
</evidence>
<dbReference type="InterPro" id="IPR057520">
    <property type="entry name" value="GRHL1/CP2_C"/>
</dbReference>
<name>A0A8J2MJZ7_COTCN</name>
<proteinExistence type="predicted"/>
<dbReference type="Proteomes" id="UP000786811">
    <property type="component" value="Unassembled WGS sequence"/>
</dbReference>
<evidence type="ECO:0000256" key="6">
    <source>
        <dbReference type="PROSITE-ProRule" id="PRU01313"/>
    </source>
</evidence>
<dbReference type="InterPro" id="IPR041418">
    <property type="entry name" value="SAM_3"/>
</dbReference>
<dbReference type="AlphaFoldDB" id="A0A8J2MJZ7"/>
<organism evidence="9 10">
    <name type="scientific">Cotesia congregata</name>
    <name type="common">Parasitoid wasp</name>
    <name type="synonym">Apanteles congregatus</name>
    <dbReference type="NCBI Taxonomy" id="51543"/>
    <lineage>
        <taxon>Eukaryota</taxon>
        <taxon>Metazoa</taxon>
        <taxon>Ecdysozoa</taxon>
        <taxon>Arthropoda</taxon>
        <taxon>Hexapoda</taxon>
        <taxon>Insecta</taxon>
        <taxon>Pterygota</taxon>
        <taxon>Neoptera</taxon>
        <taxon>Endopterygota</taxon>
        <taxon>Hymenoptera</taxon>
        <taxon>Apocrita</taxon>
        <taxon>Ichneumonoidea</taxon>
        <taxon>Braconidae</taxon>
        <taxon>Microgastrinae</taxon>
        <taxon>Cotesia</taxon>
    </lineage>
</organism>
<evidence type="ECO:0000256" key="4">
    <source>
        <dbReference type="ARBA" id="ARBA00023163"/>
    </source>
</evidence>
<keyword evidence="4" id="KW-0804">Transcription</keyword>
<dbReference type="PROSITE" id="PS51968">
    <property type="entry name" value="GRH_CP2_DB"/>
    <property type="match status" value="1"/>
</dbReference>
<dbReference type="PANTHER" id="PTHR11037:SF21">
    <property type="entry name" value="GEMINI, ISOFORM C"/>
    <property type="match status" value="1"/>
</dbReference>
<evidence type="ECO:0000256" key="2">
    <source>
        <dbReference type="ARBA" id="ARBA00023015"/>
    </source>
</evidence>
<evidence type="ECO:0000313" key="9">
    <source>
        <dbReference type="EMBL" id="CAG5096437.1"/>
    </source>
</evidence>
<accession>A0A8J2MJZ7</accession>
<protein>
    <submittedName>
        <fullName evidence="9">Similar to tfcp2: Transcription factor CP2 (Xenopus tropicalis)</fullName>
    </submittedName>
</protein>
<feature type="compositionally biased region" description="Basic and acidic residues" evidence="7">
    <location>
        <begin position="290"/>
        <end position="307"/>
    </location>
</feature>
<dbReference type="OrthoDB" id="9996779at2759"/>
<dbReference type="GO" id="GO:0005634">
    <property type="term" value="C:nucleus"/>
    <property type="evidence" value="ECO:0007669"/>
    <property type="project" value="UniProtKB-SubCell"/>
</dbReference>
<evidence type="ECO:0000259" key="8">
    <source>
        <dbReference type="PROSITE" id="PS51968"/>
    </source>
</evidence>
<feature type="region of interest" description="Disordered" evidence="7">
    <location>
        <begin position="328"/>
        <end position="380"/>
    </location>
</feature>
<dbReference type="Pfam" id="PF18016">
    <property type="entry name" value="SAM_3"/>
    <property type="match status" value="1"/>
</dbReference>
<comment type="subcellular location">
    <subcellularLocation>
        <location evidence="1 6">Nucleus</location>
    </subcellularLocation>
</comment>
<feature type="compositionally biased region" description="Polar residues" evidence="7">
    <location>
        <begin position="94"/>
        <end position="108"/>
    </location>
</feature>
<feature type="domain" description="Grh/CP2 DB" evidence="8">
    <location>
        <begin position="115"/>
        <end position="343"/>
    </location>
</feature>
<dbReference type="GO" id="GO:0001228">
    <property type="term" value="F:DNA-binding transcription activator activity, RNA polymerase II-specific"/>
    <property type="evidence" value="ECO:0007669"/>
    <property type="project" value="TreeGrafter"/>
</dbReference>
<dbReference type="GO" id="GO:0000978">
    <property type="term" value="F:RNA polymerase II cis-regulatory region sequence-specific DNA binding"/>
    <property type="evidence" value="ECO:0007669"/>
    <property type="project" value="TreeGrafter"/>
</dbReference>
<comment type="caution">
    <text evidence="9">The sequence shown here is derived from an EMBL/GenBank/DDBJ whole genome shotgun (WGS) entry which is preliminary data.</text>
</comment>
<evidence type="ECO:0000256" key="7">
    <source>
        <dbReference type="SAM" id="MobiDB-lite"/>
    </source>
</evidence>
<feature type="compositionally biased region" description="Polar residues" evidence="7">
    <location>
        <begin position="328"/>
        <end position="338"/>
    </location>
</feature>
<feature type="region of interest" description="Disordered" evidence="7">
    <location>
        <begin position="79"/>
        <end position="108"/>
    </location>
</feature>
<dbReference type="InterPro" id="IPR007604">
    <property type="entry name" value="CP2"/>
</dbReference>
<dbReference type="Pfam" id="PF04516">
    <property type="entry name" value="CP2"/>
    <property type="match status" value="1"/>
</dbReference>
<feature type="region of interest" description="Disordered" evidence="7">
    <location>
        <begin position="290"/>
        <end position="309"/>
    </location>
</feature>
<reference evidence="9" key="1">
    <citation type="submission" date="2021-04" db="EMBL/GenBank/DDBJ databases">
        <authorList>
            <person name="Chebbi M.A.C M."/>
        </authorList>
    </citation>
    <scope>NUCLEOTIDE SEQUENCE</scope>
</reference>
<evidence type="ECO:0000256" key="1">
    <source>
        <dbReference type="ARBA" id="ARBA00004123"/>
    </source>
</evidence>
<dbReference type="PANTHER" id="PTHR11037">
    <property type="entry name" value="TRANSCRIPTION FACTOR CP2"/>
    <property type="match status" value="1"/>
</dbReference>
<sequence length="560" mass="62868">MITFFSINLGSTASNVSLQAWSSKQVEEFEHLVGCGDLDGLNGSLSAIGTNELVNVVASYNISFVGATLVDNLQTGSSFPGKSDQQSKFESHDFSNGPSTGNHVSSSQQEYEFNGDNRFQYVLGASTSMAIKLVDETLTYLNQGQPYELKLKKLGDLSAYRGRILKSTIKICFHERRLQYTEREQMIAWQQARPGERLLEVDVPLSYGVLEVTQNALPKNTVEITWDPTKEANVYIKINCISTEFTAKKHGGEKGVPFRIQVETSLCNDFRLHAASCQIKVFKLKGADRKHKQDQEKIRRKPPEKQDLYQPSCECTVLSEIPLNLLPPTNSGLNSQINPIVPTDITSSSRNGSPSDSGPDDTSEGSPQQLPRASSPAVILPDQTSSTDITVGRPFFLPENANPTQTTAWLRANGFQTLEATFRDFSTGDFRLLTRKDFIEICGLVKGIQLYNRIKLRFPEPLRTLYFAVENNETPVWEVIYLHHLNSNILIAEIMKKFNLSIEHLHSIWLRGPHNIRISISNEVVENMKDENLYLIEIIKDMPNDSYKLLLKPFNGDNDV</sequence>
<keyword evidence="2" id="KW-0805">Transcription regulation</keyword>
<keyword evidence="5 6" id="KW-0539">Nucleus</keyword>
<keyword evidence="3 6" id="KW-0238">DNA-binding</keyword>